<keyword evidence="2" id="KW-1133">Transmembrane helix</keyword>
<keyword evidence="2" id="KW-0472">Membrane</keyword>
<evidence type="ECO:0000256" key="2">
    <source>
        <dbReference type="SAM" id="Phobius"/>
    </source>
</evidence>
<dbReference type="Proteomes" id="UP000694892">
    <property type="component" value="Chromosome 6S"/>
</dbReference>
<feature type="transmembrane region" description="Helical" evidence="2">
    <location>
        <begin position="12"/>
        <end position="30"/>
    </location>
</feature>
<reference evidence="4" key="1">
    <citation type="journal article" date="2016" name="Nature">
        <title>Genome evolution in the allotetraploid frog Xenopus laevis.</title>
        <authorList>
            <person name="Session A.M."/>
            <person name="Uno Y."/>
            <person name="Kwon T."/>
            <person name="Chapman J.A."/>
            <person name="Toyoda A."/>
            <person name="Takahashi S."/>
            <person name="Fukui A."/>
            <person name="Hikosaka A."/>
            <person name="Suzuki A."/>
            <person name="Kondo M."/>
            <person name="van Heeringen S.J."/>
            <person name="Quigley I."/>
            <person name="Heinz S."/>
            <person name="Ogino H."/>
            <person name="Ochi H."/>
            <person name="Hellsten U."/>
            <person name="Lyons J.B."/>
            <person name="Simakov O."/>
            <person name="Putnam N."/>
            <person name="Stites J."/>
            <person name="Kuroki Y."/>
            <person name="Tanaka T."/>
            <person name="Michiue T."/>
            <person name="Watanabe M."/>
            <person name="Bogdanovic O."/>
            <person name="Lister R."/>
            <person name="Georgiou G."/>
            <person name="Paranjpe S.S."/>
            <person name="van Kruijsbergen I."/>
            <person name="Shu S."/>
            <person name="Carlson J."/>
            <person name="Kinoshita T."/>
            <person name="Ohta Y."/>
            <person name="Mawaribuchi S."/>
            <person name="Jenkins J."/>
            <person name="Grimwood J."/>
            <person name="Schmutz J."/>
            <person name="Mitros T."/>
            <person name="Mozaffari S.V."/>
            <person name="Suzuki Y."/>
            <person name="Haramoto Y."/>
            <person name="Yamamoto T.S."/>
            <person name="Takagi C."/>
            <person name="Heald R."/>
            <person name="Miller K."/>
            <person name="Haudenschild C."/>
            <person name="Kitzman J."/>
            <person name="Nakayama T."/>
            <person name="Izutsu Y."/>
            <person name="Robert J."/>
            <person name="Fortriede J."/>
            <person name="Burns K."/>
            <person name="Lotay V."/>
            <person name="Karimi K."/>
            <person name="Yasuoka Y."/>
            <person name="Dichmann D.S."/>
            <person name="Flajnik M.F."/>
            <person name="Houston D.W."/>
            <person name="Shendure J."/>
            <person name="DuPasquier L."/>
            <person name="Vize P.D."/>
            <person name="Zorn A.M."/>
            <person name="Ito M."/>
            <person name="Marcotte E.M."/>
            <person name="Wallingford J.B."/>
            <person name="Ito Y."/>
            <person name="Asashima M."/>
            <person name="Ueno N."/>
            <person name="Matsuda Y."/>
            <person name="Veenstra G.J."/>
            <person name="Fujiyama A."/>
            <person name="Harland R.M."/>
            <person name="Taira M."/>
            <person name="Rokhsar D.S."/>
        </authorList>
    </citation>
    <scope>NUCLEOTIDE SEQUENCE [LARGE SCALE GENOMIC DNA]</scope>
    <source>
        <strain evidence="4">J</strain>
    </source>
</reference>
<evidence type="ECO:0000313" key="3">
    <source>
        <dbReference type="EMBL" id="OCT74406.1"/>
    </source>
</evidence>
<dbReference type="EMBL" id="CM004477">
    <property type="protein sequence ID" value="OCT74406.1"/>
    <property type="molecule type" value="Genomic_DNA"/>
</dbReference>
<accession>A0A974CKP5</accession>
<sequence>MLHLHNWLSFYQQNYITIGILLTTVHVSVFKQRGNREQVDGRFYDESGNPTQTLEDALKVTDNGLNGGIQWDWVGVTRQMYTRCEEFWSSLKQPDSTKHSNRGDKSKRK</sequence>
<protein>
    <submittedName>
        <fullName evidence="3">Uncharacterized protein</fullName>
    </submittedName>
</protein>
<evidence type="ECO:0000256" key="1">
    <source>
        <dbReference type="SAM" id="MobiDB-lite"/>
    </source>
</evidence>
<dbReference type="AlphaFoldDB" id="A0A974CKP5"/>
<proteinExistence type="predicted"/>
<gene>
    <name evidence="3" type="ORF">XELAEV_18033382mg</name>
</gene>
<keyword evidence="2" id="KW-0812">Transmembrane</keyword>
<feature type="region of interest" description="Disordered" evidence="1">
    <location>
        <begin position="90"/>
        <end position="109"/>
    </location>
</feature>
<name>A0A974CKP5_XENLA</name>
<organism evidence="3 4">
    <name type="scientific">Xenopus laevis</name>
    <name type="common">African clawed frog</name>
    <dbReference type="NCBI Taxonomy" id="8355"/>
    <lineage>
        <taxon>Eukaryota</taxon>
        <taxon>Metazoa</taxon>
        <taxon>Chordata</taxon>
        <taxon>Craniata</taxon>
        <taxon>Vertebrata</taxon>
        <taxon>Euteleostomi</taxon>
        <taxon>Amphibia</taxon>
        <taxon>Batrachia</taxon>
        <taxon>Anura</taxon>
        <taxon>Pipoidea</taxon>
        <taxon>Pipidae</taxon>
        <taxon>Xenopodinae</taxon>
        <taxon>Xenopus</taxon>
        <taxon>Xenopus</taxon>
    </lineage>
</organism>
<evidence type="ECO:0000313" key="4">
    <source>
        <dbReference type="Proteomes" id="UP000694892"/>
    </source>
</evidence>
<feature type="compositionally biased region" description="Basic and acidic residues" evidence="1">
    <location>
        <begin position="95"/>
        <end position="109"/>
    </location>
</feature>